<evidence type="ECO:0000313" key="2">
    <source>
        <dbReference type="EMBL" id="OJD23724.1"/>
    </source>
</evidence>
<organism evidence="2 3">
    <name type="scientific">Blastomyces percursus</name>
    <dbReference type="NCBI Taxonomy" id="1658174"/>
    <lineage>
        <taxon>Eukaryota</taxon>
        <taxon>Fungi</taxon>
        <taxon>Dikarya</taxon>
        <taxon>Ascomycota</taxon>
        <taxon>Pezizomycotina</taxon>
        <taxon>Eurotiomycetes</taxon>
        <taxon>Eurotiomycetidae</taxon>
        <taxon>Onygenales</taxon>
        <taxon>Ajellomycetaceae</taxon>
        <taxon>Blastomyces</taxon>
    </lineage>
</organism>
<proteinExistence type="predicted"/>
<sequence>MAIPTNPLRQPDDPHFPTAIKSVEPGSDTSLDTMITLTEGFHYLMRFHLASSGAVGQTVTASRLTAAANNARSIPELQSAITNDFFRYLQNTCEADLEPWGQSDGEVDDYVYCKLSSMLKMRGTVLLAASGSYDRCGSPQPVVFDSFKLVDGCSDWYIVMLHEEEPRRCHAVPLRSQDILYRWEKLGIDLWLKSKSSECCNFVPSKHPMWRAKGQRAMTQKQHGDLGSPMWRTSQGLAVSNEPSTDFYENLLR</sequence>
<name>A0A1J9R6W7_9EURO</name>
<comment type="caution">
    <text evidence="2">The sequence shown here is derived from an EMBL/GenBank/DDBJ whole genome shotgun (WGS) entry which is preliminary data.</text>
</comment>
<reference evidence="2 3" key="1">
    <citation type="submission" date="2015-08" db="EMBL/GenBank/DDBJ databases">
        <title>Emmonsia species relationships and genome sequence.</title>
        <authorList>
            <person name="Cuomo C.A."/>
            <person name="Schwartz I.S."/>
            <person name="Kenyon C."/>
            <person name="De Hoog G.S."/>
            <person name="Govender N.P."/>
            <person name="Botha A."/>
            <person name="Moreno L."/>
            <person name="De Vries M."/>
            <person name="Munoz J.F."/>
            <person name="Stielow J.B."/>
        </authorList>
    </citation>
    <scope>NUCLEOTIDE SEQUENCE [LARGE SCALE GENOMIC DNA]</scope>
    <source>
        <strain evidence="2 3">EI222</strain>
    </source>
</reference>
<gene>
    <name evidence="2" type="ORF">ACJ73_04924</name>
</gene>
<dbReference type="VEuPathDB" id="FungiDB:ACJ73_04924"/>
<dbReference type="AlphaFoldDB" id="A0A1J9R6W7"/>
<accession>A0A1J9R6W7</accession>
<dbReference type="EMBL" id="LGTZ01000723">
    <property type="protein sequence ID" value="OJD23724.1"/>
    <property type="molecule type" value="Genomic_DNA"/>
</dbReference>
<feature type="region of interest" description="Disordered" evidence="1">
    <location>
        <begin position="1"/>
        <end position="23"/>
    </location>
</feature>
<evidence type="ECO:0000256" key="1">
    <source>
        <dbReference type="SAM" id="MobiDB-lite"/>
    </source>
</evidence>
<evidence type="ECO:0000313" key="3">
    <source>
        <dbReference type="Proteomes" id="UP000242791"/>
    </source>
</evidence>
<dbReference type="Proteomes" id="UP000242791">
    <property type="component" value="Unassembled WGS sequence"/>
</dbReference>
<keyword evidence="3" id="KW-1185">Reference proteome</keyword>
<protein>
    <submittedName>
        <fullName evidence="2">Uncharacterized protein</fullName>
    </submittedName>
</protein>